<keyword evidence="3" id="KW-1185">Reference proteome</keyword>
<evidence type="ECO:0000256" key="1">
    <source>
        <dbReference type="SAM" id="SignalP"/>
    </source>
</evidence>
<feature type="signal peptide" evidence="1">
    <location>
        <begin position="1"/>
        <end position="22"/>
    </location>
</feature>
<evidence type="ECO:0000313" key="2">
    <source>
        <dbReference type="EMBL" id="CAH8382258.1"/>
    </source>
</evidence>
<protein>
    <submittedName>
        <fullName evidence="2">Uncharacterized protein</fullName>
    </submittedName>
</protein>
<comment type="caution">
    <text evidence="2">The sequence shown here is derived from an EMBL/GenBank/DDBJ whole genome shotgun (WGS) entry which is preliminary data.</text>
</comment>
<accession>A0ABC8LFB2</accession>
<name>A0ABC8LFB2_ERUVS</name>
<organism evidence="2 3">
    <name type="scientific">Eruca vesicaria subsp. sativa</name>
    <name type="common">Garden rocket</name>
    <name type="synonym">Eruca sativa</name>
    <dbReference type="NCBI Taxonomy" id="29727"/>
    <lineage>
        <taxon>Eukaryota</taxon>
        <taxon>Viridiplantae</taxon>
        <taxon>Streptophyta</taxon>
        <taxon>Embryophyta</taxon>
        <taxon>Tracheophyta</taxon>
        <taxon>Spermatophyta</taxon>
        <taxon>Magnoliopsida</taxon>
        <taxon>eudicotyledons</taxon>
        <taxon>Gunneridae</taxon>
        <taxon>Pentapetalae</taxon>
        <taxon>rosids</taxon>
        <taxon>malvids</taxon>
        <taxon>Brassicales</taxon>
        <taxon>Brassicaceae</taxon>
        <taxon>Brassiceae</taxon>
        <taxon>Eruca</taxon>
    </lineage>
</organism>
<reference evidence="2 3" key="1">
    <citation type="submission" date="2022-03" db="EMBL/GenBank/DDBJ databases">
        <authorList>
            <person name="Macdonald S."/>
            <person name="Ahmed S."/>
            <person name="Newling K."/>
        </authorList>
    </citation>
    <scope>NUCLEOTIDE SEQUENCE [LARGE SCALE GENOMIC DNA]</scope>
</reference>
<evidence type="ECO:0000313" key="3">
    <source>
        <dbReference type="Proteomes" id="UP001642260"/>
    </source>
</evidence>
<dbReference type="EMBL" id="CAKOAT010548487">
    <property type="protein sequence ID" value="CAH8382258.1"/>
    <property type="molecule type" value="Genomic_DNA"/>
</dbReference>
<sequence>MLRTLILVAITLLGFLPTCVLTIMTMGTDWDKQVSVSQGRLNRWVEPESRGQNQTSPRV</sequence>
<keyword evidence="1" id="KW-0732">Signal</keyword>
<gene>
    <name evidence="2" type="ORF">ERUC_LOCUS34741</name>
</gene>
<proteinExistence type="predicted"/>
<feature type="chain" id="PRO_5044751402" evidence="1">
    <location>
        <begin position="23"/>
        <end position="59"/>
    </location>
</feature>
<dbReference type="AlphaFoldDB" id="A0ABC8LFB2"/>
<dbReference type="Proteomes" id="UP001642260">
    <property type="component" value="Unassembled WGS sequence"/>
</dbReference>